<name>A0A3N0EPZ3_SINP1</name>
<proteinExistence type="predicted"/>
<dbReference type="Proteomes" id="UP000267469">
    <property type="component" value="Unassembled WGS sequence"/>
</dbReference>
<dbReference type="SMART" id="SM00855">
    <property type="entry name" value="PGAM"/>
    <property type="match status" value="1"/>
</dbReference>
<dbReference type="PANTHER" id="PTHR47623:SF1">
    <property type="entry name" value="OS09G0287300 PROTEIN"/>
    <property type="match status" value="1"/>
</dbReference>
<gene>
    <name evidence="2" type="ORF">ED312_07005</name>
</gene>
<accession>A0A3N0EPZ3</accession>
<reference evidence="2 3" key="1">
    <citation type="submission" date="2018-10" db="EMBL/GenBank/DDBJ databases">
        <title>Sinomicrobium pectinilyticum sp. nov., a pectinase-producing bacterium isolated from alkaline and saline soil, and emended description of the genus Sinomicrobium.</title>
        <authorList>
            <person name="Cheng B."/>
            <person name="Li C."/>
            <person name="Lai Q."/>
            <person name="Du M."/>
            <person name="Shao Z."/>
            <person name="Xu P."/>
            <person name="Yang C."/>
        </authorList>
    </citation>
    <scope>NUCLEOTIDE SEQUENCE [LARGE SCALE GENOMIC DNA]</scope>
    <source>
        <strain evidence="2 3">5DNS001</strain>
    </source>
</reference>
<dbReference type="AlphaFoldDB" id="A0A3N0EPZ3"/>
<dbReference type="OrthoDB" id="9810154at2"/>
<dbReference type="EMBL" id="RJTM01000035">
    <property type="protein sequence ID" value="RNL89862.1"/>
    <property type="molecule type" value="Genomic_DNA"/>
</dbReference>
<dbReference type="SUPFAM" id="SSF53254">
    <property type="entry name" value="Phosphoglycerate mutase-like"/>
    <property type="match status" value="1"/>
</dbReference>
<dbReference type="InterPro" id="IPR029033">
    <property type="entry name" value="His_PPase_superfam"/>
</dbReference>
<dbReference type="InterPro" id="IPR013078">
    <property type="entry name" value="His_Pase_superF_clade-1"/>
</dbReference>
<protein>
    <submittedName>
        <fullName evidence="2">Histidine phosphatase family protein</fullName>
    </submittedName>
</protein>
<dbReference type="Pfam" id="PF00300">
    <property type="entry name" value="His_Phos_1"/>
    <property type="match status" value="1"/>
</dbReference>
<evidence type="ECO:0000313" key="2">
    <source>
        <dbReference type="EMBL" id="RNL89862.1"/>
    </source>
</evidence>
<feature type="binding site" evidence="1">
    <location>
        <position position="57"/>
    </location>
    <ligand>
        <name>substrate</name>
    </ligand>
</feature>
<evidence type="ECO:0000256" key="1">
    <source>
        <dbReference type="PIRSR" id="PIRSR613078-2"/>
    </source>
</evidence>
<dbReference type="Gene3D" id="3.40.50.1240">
    <property type="entry name" value="Phosphoglycerate mutase-like"/>
    <property type="match status" value="1"/>
</dbReference>
<comment type="caution">
    <text evidence="2">The sequence shown here is derived from an EMBL/GenBank/DDBJ whole genome shotgun (WGS) entry which is preliminary data.</text>
</comment>
<dbReference type="CDD" id="cd07067">
    <property type="entry name" value="HP_PGM_like"/>
    <property type="match status" value="1"/>
</dbReference>
<dbReference type="RefSeq" id="WP_123215299.1">
    <property type="nucleotide sequence ID" value="NZ_RJTM01000035.1"/>
</dbReference>
<sequence length="161" mass="18289">MKQLTLIRHAKSSWEYGVGDRDRPLKEKGINDAILVASHVKGKIPIPDIVFSSPANRALHTCTIFLRMLDIPPETLRLAGELYDFSGASVFNFIRTLSDDYEKVMIFGHNHAFTEVSNNFGNRYTDNLPTSGIVHIIFEEDSWRKVGKGTTYLMVIPKHLR</sequence>
<evidence type="ECO:0000313" key="3">
    <source>
        <dbReference type="Proteomes" id="UP000267469"/>
    </source>
</evidence>
<dbReference type="PANTHER" id="PTHR47623">
    <property type="entry name" value="OS09G0287300 PROTEIN"/>
    <property type="match status" value="1"/>
</dbReference>
<organism evidence="2 3">
    <name type="scientific">Sinomicrobium pectinilyticum</name>
    <dbReference type="NCBI Taxonomy" id="1084421"/>
    <lineage>
        <taxon>Bacteria</taxon>
        <taxon>Pseudomonadati</taxon>
        <taxon>Bacteroidota</taxon>
        <taxon>Flavobacteriia</taxon>
        <taxon>Flavobacteriales</taxon>
        <taxon>Flavobacteriaceae</taxon>
        <taxon>Sinomicrobium</taxon>
    </lineage>
</organism>
<keyword evidence="3" id="KW-1185">Reference proteome</keyword>